<sequence length="676" mass="71933">MRIVFHLISDHNIPFVLLAALMCVVGAAVTISLFRRALQNEGLRRHGWNFLTAVSAGSAIWATHFIAMLGYRPSAQVSFDPVLTLVSILIAVVGSGIGFAICAKWKNRSGTIIGGGVIGLAIAAMHYVGMLAYRVEGLVSWNQAYVAVSIALAVGLSIASIAASHRWACGVKRHITTALLGAAIVLLHFTGMAAFQVSPIAGAGAGVDSGVFAAMALSILIGAMIILGTGISSYLIDDRTRAVSNEQLQRMASHDPLTGLANRRALRERIDAGFLSGEHFGYLLVDLAQFKAVNDTYGHAIGDILLVEVAARLKQIVGADGFVARIGADELAIILSGTDEDAVGIAYEILLAISDPFEILGHVIVTGCNIGICRAELAVTAEGLMQQADIALNEAKRTGRDRVFFYEEGMLEKVAARHQLETDLKSALENQEFRLVYQPIRALASGQTIGYEALIRWHHPTRGLVPPADFIPLAEEIGCIVAIGGWVLAEACREAAKWDNDKYVAINVSPVQFRSPLLFSHVTQALATSGVPAHRLEIELTETAIVAQGARVAQTLEAFRALGITVAMDDFGTGFSSLAHLRDLPLDRIKIDRSFVATAATDKNSMAVLRAVTQLGRDIGIATLGEGVETVEQLRLLESLGCDAAQGYLIGKPGAVEAASFKTSADPKFAAAVART</sequence>
<dbReference type="CDD" id="cd01949">
    <property type="entry name" value="GGDEF"/>
    <property type="match status" value="1"/>
</dbReference>
<feature type="transmembrane region" description="Helical" evidence="1">
    <location>
        <begin position="175"/>
        <end position="198"/>
    </location>
</feature>
<dbReference type="PROSITE" id="PS50924">
    <property type="entry name" value="MHYT"/>
    <property type="match status" value="1"/>
</dbReference>
<feature type="transmembrane region" description="Helical" evidence="1">
    <location>
        <begin position="82"/>
        <end position="103"/>
    </location>
</feature>
<dbReference type="Pfam" id="PF00563">
    <property type="entry name" value="EAL"/>
    <property type="match status" value="1"/>
</dbReference>
<dbReference type="Gene3D" id="3.20.20.450">
    <property type="entry name" value="EAL domain"/>
    <property type="match status" value="1"/>
</dbReference>
<dbReference type="Pfam" id="PF03707">
    <property type="entry name" value="MHYT"/>
    <property type="match status" value="2"/>
</dbReference>
<dbReference type="SUPFAM" id="SSF141868">
    <property type="entry name" value="EAL domain-like"/>
    <property type="match status" value="1"/>
</dbReference>
<dbReference type="PANTHER" id="PTHR44757:SF2">
    <property type="entry name" value="BIOFILM ARCHITECTURE MAINTENANCE PROTEIN MBAA"/>
    <property type="match status" value="1"/>
</dbReference>
<feature type="transmembrane region" description="Helical" evidence="1">
    <location>
        <begin position="46"/>
        <end position="70"/>
    </location>
</feature>
<reference evidence="5" key="1">
    <citation type="journal article" date="2015" name="Nature">
        <title>Complex archaea that bridge the gap between prokaryotes and eukaryotes.</title>
        <authorList>
            <person name="Spang A."/>
            <person name="Saw J.H."/>
            <person name="Jorgensen S.L."/>
            <person name="Zaremba-Niedzwiedzka K."/>
            <person name="Martijn J."/>
            <person name="Lind A.E."/>
            <person name="van Eijk R."/>
            <person name="Schleper C."/>
            <person name="Guy L."/>
            <person name="Ettema T.J."/>
        </authorList>
    </citation>
    <scope>NUCLEOTIDE SEQUENCE</scope>
</reference>
<comment type="caution">
    <text evidence="5">The sequence shown here is derived from an EMBL/GenBank/DDBJ whole genome shotgun (WGS) entry which is preliminary data.</text>
</comment>
<gene>
    <name evidence="5" type="ORF">LCGC14_0260980</name>
</gene>
<dbReference type="InterPro" id="IPR000160">
    <property type="entry name" value="GGDEF_dom"/>
</dbReference>
<dbReference type="PANTHER" id="PTHR44757">
    <property type="entry name" value="DIGUANYLATE CYCLASE DGCP"/>
    <property type="match status" value="1"/>
</dbReference>
<dbReference type="InterPro" id="IPR043128">
    <property type="entry name" value="Rev_trsase/Diguanyl_cyclase"/>
</dbReference>
<dbReference type="SUPFAM" id="SSF55073">
    <property type="entry name" value="Nucleotide cyclase"/>
    <property type="match status" value="1"/>
</dbReference>
<dbReference type="InterPro" id="IPR001633">
    <property type="entry name" value="EAL_dom"/>
</dbReference>
<evidence type="ECO:0000313" key="5">
    <source>
        <dbReference type="EMBL" id="KKN87252.1"/>
    </source>
</evidence>
<name>A0A0F9UIR2_9ZZZZ</name>
<dbReference type="SMART" id="SM00267">
    <property type="entry name" value="GGDEF"/>
    <property type="match status" value="1"/>
</dbReference>
<feature type="transmembrane region" description="Helical" evidence="1">
    <location>
        <begin position="144"/>
        <end position="163"/>
    </location>
</feature>
<feature type="domain" description="EAL" evidence="2">
    <location>
        <begin position="417"/>
        <end position="667"/>
    </location>
</feature>
<dbReference type="EMBL" id="LAZR01000140">
    <property type="protein sequence ID" value="KKN87252.1"/>
    <property type="molecule type" value="Genomic_DNA"/>
</dbReference>
<dbReference type="SMART" id="SM00052">
    <property type="entry name" value="EAL"/>
    <property type="match status" value="1"/>
</dbReference>
<keyword evidence="1" id="KW-1133">Transmembrane helix</keyword>
<dbReference type="PROSITE" id="PS50883">
    <property type="entry name" value="EAL"/>
    <property type="match status" value="1"/>
</dbReference>
<feature type="domain" description="GGDEF" evidence="3">
    <location>
        <begin position="278"/>
        <end position="408"/>
    </location>
</feature>
<dbReference type="NCBIfam" id="TIGR00254">
    <property type="entry name" value="GGDEF"/>
    <property type="match status" value="1"/>
</dbReference>
<evidence type="ECO:0000259" key="3">
    <source>
        <dbReference type="PROSITE" id="PS50887"/>
    </source>
</evidence>
<evidence type="ECO:0000259" key="2">
    <source>
        <dbReference type="PROSITE" id="PS50883"/>
    </source>
</evidence>
<feature type="domain" description="MHYT" evidence="4">
    <location>
        <begin position="11"/>
        <end position="198"/>
    </location>
</feature>
<dbReference type="InterPro" id="IPR005330">
    <property type="entry name" value="MHYT_dom"/>
</dbReference>
<accession>A0A0F9UIR2</accession>
<keyword evidence="1" id="KW-0472">Membrane</keyword>
<dbReference type="PROSITE" id="PS50887">
    <property type="entry name" value="GGDEF"/>
    <property type="match status" value="1"/>
</dbReference>
<evidence type="ECO:0000256" key="1">
    <source>
        <dbReference type="SAM" id="Phobius"/>
    </source>
</evidence>
<dbReference type="AlphaFoldDB" id="A0A0F9UIR2"/>
<organism evidence="5">
    <name type="scientific">marine sediment metagenome</name>
    <dbReference type="NCBI Taxonomy" id="412755"/>
    <lineage>
        <taxon>unclassified sequences</taxon>
        <taxon>metagenomes</taxon>
        <taxon>ecological metagenomes</taxon>
    </lineage>
</organism>
<feature type="transmembrane region" description="Helical" evidence="1">
    <location>
        <begin position="210"/>
        <end position="236"/>
    </location>
</feature>
<evidence type="ECO:0000259" key="4">
    <source>
        <dbReference type="PROSITE" id="PS50924"/>
    </source>
</evidence>
<keyword evidence="1" id="KW-0812">Transmembrane</keyword>
<dbReference type="Gene3D" id="3.30.70.270">
    <property type="match status" value="1"/>
</dbReference>
<feature type="transmembrane region" description="Helical" evidence="1">
    <location>
        <begin position="12"/>
        <end position="34"/>
    </location>
</feature>
<dbReference type="CDD" id="cd01948">
    <property type="entry name" value="EAL"/>
    <property type="match status" value="1"/>
</dbReference>
<dbReference type="InterPro" id="IPR052155">
    <property type="entry name" value="Biofilm_reg_signaling"/>
</dbReference>
<protein>
    <submittedName>
        <fullName evidence="5">Uncharacterized protein</fullName>
    </submittedName>
</protein>
<dbReference type="Pfam" id="PF00990">
    <property type="entry name" value="GGDEF"/>
    <property type="match status" value="1"/>
</dbReference>
<feature type="transmembrane region" description="Helical" evidence="1">
    <location>
        <begin position="110"/>
        <end position="132"/>
    </location>
</feature>
<proteinExistence type="predicted"/>
<dbReference type="InterPro" id="IPR029787">
    <property type="entry name" value="Nucleotide_cyclase"/>
</dbReference>
<dbReference type="InterPro" id="IPR035919">
    <property type="entry name" value="EAL_sf"/>
</dbReference>